<dbReference type="AlphaFoldDB" id="A0A6C0HNK7"/>
<accession>A0A6C0HNK7</accession>
<name>A0A6C0HNK7_9ZZZZ</name>
<keyword evidence="1" id="KW-1133">Transmembrane helix</keyword>
<organism evidence="2">
    <name type="scientific">viral metagenome</name>
    <dbReference type="NCBI Taxonomy" id="1070528"/>
    <lineage>
        <taxon>unclassified sequences</taxon>
        <taxon>metagenomes</taxon>
        <taxon>organismal metagenomes</taxon>
    </lineage>
</organism>
<keyword evidence="1" id="KW-0812">Transmembrane</keyword>
<reference evidence="2" key="1">
    <citation type="journal article" date="2020" name="Nature">
        <title>Giant virus diversity and host interactions through global metagenomics.</title>
        <authorList>
            <person name="Schulz F."/>
            <person name="Roux S."/>
            <person name="Paez-Espino D."/>
            <person name="Jungbluth S."/>
            <person name="Walsh D.A."/>
            <person name="Denef V.J."/>
            <person name="McMahon K.D."/>
            <person name="Konstantinidis K.T."/>
            <person name="Eloe-Fadrosh E.A."/>
            <person name="Kyrpides N.C."/>
            <person name="Woyke T."/>
        </authorList>
    </citation>
    <scope>NUCLEOTIDE SEQUENCE</scope>
    <source>
        <strain evidence="2">GVMAG-M-3300023184-13</strain>
    </source>
</reference>
<sequence>MDPILGVILTIIVIIIIFKFVSINISSTNSNNSYSSNSNLQMRSQSPQYFNYANVPQPILSKSDTQIANKLSLNDLTDDYHKQFYLPPY</sequence>
<keyword evidence="1" id="KW-0472">Membrane</keyword>
<dbReference type="EMBL" id="MN739984">
    <property type="protein sequence ID" value="QHT81533.1"/>
    <property type="molecule type" value="Genomic_DNA"/>
</dbReference>
<feature type="transmembrane region" description="Helical" evidence="1">
    <location>
        <begin position="6"/>
        <end position="25"/>
    </location>
</feature>
<proteinExistence type="predicted"/>
<evidence type="ECO:0000313" key="2">
    <source>
        <dbReference type="EMBL" id="QHT81533.1"/>
    </source>
</evidence>
<protein>
    <submittedName>
        <fullName evidence="2">Uncharacterized protein</fullName>
    </submittedName>
</protein>
<evidence type="ECO:0000256" key="1">
    <source>
        <dbReference type="SAM" id="Phobius"/>
    </source>
</evidence>